<dbReference type="STRING" id="36087.A0A077YXC1"/>
<keyword evidence="4" id="KW-0472">Membrane</keyword>
<evidence type="ECO:0000313" key="5">
    <source>
        <dbReference type="EMBL" id="CDW52672.1"/>
    </source>
</evidence>
<accession>A0A077YXC1</accession>
<evidence type="ECO:0000256" key="4">
    <source>
        <dbReference type="SAM" id="Phobius"/>
    </source>
</evidence>
<dbReference type="GO" id="GO:0001682">
    <property type="term" value="P:tRNA 5'-leader removal"/>
    <property type="evidence" value="ECO:0007669"/>
    <property type="project" value="InterPro"/>
</dbReference>
<reference evidence="5" key="1">
    <citation type="submission" date="2014-01" db="EMBL/GenBank/DDBJ databases">
        <authorList>
            <person name="Aslett M."/>
        </authorList>
    </citation>
    <scope>NUCLEOTIDE SEQUENCE</scope>
</reference>
<evidence type="ECO:0000256" key="2">
    <source>
        <dbReference type="ARBA" id="ARBA00022694"/>
    </source>
</evidence>
<dbReference type="GO" id="GO:0003676">
    <property type="term" value="F:nucleic acid binding"/>
    <property type="evidence" value="ECO:0007669"/>
    <property type="project" value="InterPro"/>
</dbReference>
<evidence type="ECO:0000256" key="1">
    <source>
        <dbReference type="ARBA" id="ARBA00004604"/>
    </source>
</evidence>
<proteinExistence type="predicted"/>
<dbReference type="GO" id="GO:0000172">
    <property type="term" value="C:ribonuclease MRP complex"/>
    <property type="evidence" value="ECO:0007669"/>
    <property type="project" value="InterPro"/>
</dbReference>
<keyword evidence="4" id="KW-0812">Transmembrane</keyword>
<keyword evidence="4" id="KW-1133">Transmembrane helix</keyword>
<organism evidence="5 6">
    <name type="scientific">Trichuris trichiura</name>
    <name type="common">Whipworm</name>
    <name type="synonym">Trichocephalus trichiurus</name>
    <dbReference type="NCBI Taxonomy" id="36087"/>
    <lineage>
        <taxon>Eukaryota</taxon>
        <taxon>Metazoa</taxon>
        <taxon>Ecdysozoa</taxon>
        <taxon>Nematoda</taxon>
        <taxon>Enoplea</taxon>
        <taxon>Dorylaimia</taxon>
        <taxon>Trichinellida</taxon>
        <taxon>Trichuridae</taxon>
        <taxon>Trichuris</taxon>
    </lineage>
</organism>
<name>A0A077YXC1_TRITR</name>
<sequence>MCKDCTNSMFDGQNYELRWRKPTQAVRGRNDIFISKKTHPKGLLKTFLKIIFIMTSLLAAYMKRCLKVLNSGEEAVYLHGLGSAVNRTIALALRLKREALGSLDVDVSTTSVTCTGDMVPLDDDVDYKEVTKYTSAIHVKVFKPTAPVKNY</sequence>
<evidence type="ECO:0000256" key="3">
    <source>
        <dbReference type="ARBA" id="ARBA00023242"/>
    </source>
</evidence>
<dbReference type="PANTHER" id="PTHR15314:SF1">
    <property type="entry name" value="RIBONUCLEASE P PROTEIN SUBUNIT P20"/>
    <property type="match status" value="1"/>
</dbReference>
<evidence type="ECO:0000313" key="6">
    <source>
        <dbReference type="Proteomes" id="UP000030665"/>
    </source>
</evidence>
<protein>
    <submittedName>
        <fullName evidence="5">Alba domain containing protein</fullName>
    </submittedName>
</protein>
<gene>
    <name evidence="5" type="ORF">TTRE_0000093401</name>
</gene>
<keyword evidence="3" id="KW-0539">Nucleus</keyword>
<keyword evidence="6" id="KW-1185">Reference proteome</keyword>
<dbReference type="OrthoDB" id="416729at2759"/>
<dbReference type="PANTHER" id="PTHR15314">
    <property type="entry name" value="RIBONUCLEASE P PROTEIN SUBUNIT P20"/>
    <property type="match status" value="1"/>
</dbReference>
<reference evidence="5" key="2">
    <citation type="submission" date="2014-03" db="EMBL/GenBank/DDBJ databases">
        <title>The whipworm genome and dual-species transcriptomics of an intimate host-pathogen interaction.</title>
        <authorList>
            <person name="Foth B.J."/>
            <person name="Tsai I.J."/>
            <person name="Reid A.J."/>
            <person name="Bancroft A.J."/>
            <person name="Nichol S."/>
            <person name="Tracey A."/>
            <person name="Holroyd N."/>
            <person name="Cotton J.A."/>
            <person name="Stanley E.J."/>
            <person name="Zarowiecki M."/>
            <person name="Liu J.Z."/>
            <person name="Huckvale T."/>
            <person name="Cooper P.J."/>
            <person name="Grencis R.K."/>
            <person name="Berriman M."/>
        </authorList>
    </citation>
    <scope>NUCLEOTIDE SEQUENCE [LARGE SCALE GENOMIC DNA]</scope>
</reference>
<dbReference type="Gene3D" id="3.30.110.20">
    <property type="entry name" value="Alba-like domain"/>
    <property type="match status" value="1"/>
</dbReference>
<dbReference type="EMBL" id="HG805828">
    <property type="protein sequence ID" value="CDW52672.1"/>
    <property type="molecule type" value="Genomic_DNA"/>
</dbReference>
<feature type="transmembrane region" description="Helical" evidence="4">
    <location>
        <begin position="42"/>
        <end position="62"/>
    </location>
</feature>
<dbReference type="GO" id="GO:0005655">
    <property type="term" value="C:nucleolar ribonuclease P complex"/>
    <property type="evidence" value="ECO:0007669"/>
    <property type="project" value="InterPro"/>
</dbReference>
<dbReference type="Pfam" id="PF12328">
    <property type="entry name" value="Rpp20"/>
    <property type="match status" value="1"/>
</dbReference>
<dbReference type="SUPFAM" id="SSF82704">
    <property type="entry name" value="AlbA-like"/>
    <property type="match status" value="1"/>
</dbReference>
<dbReference type="InterPro" id="IPR014612">
    <property type="entry name" value="Pop7/Rpp20"/>
</dbReference>
<comment type="subcellular location">
    <subcellularLocation>
        <location evidence="1">Nucleus</location>
        <location evidence="1">Nucleolus</location>
    </subcellularLocation>
</comment>
<dbReference type="Proteomes" id="UP000030665">
    <property type="component" value="Unassembled WGS sequence"/>
</dbReference>
<dbReference type="AlphaFoldDB" id="A0A077YXC1"/>
<keyword evidence="2" id="KW-0819">tRNA processing</keyword>
<dbReference type="InterPro" id="IPR036882">
    <property type="entry name" value="Alba-like_dom_sf"/>
</dbReference>